<sequence>MRSGFASGVTLEVQVQRLADVDQRLTNALALDGQKMQRAQALSFELNAIGPKRVKLMKELELLDLQENKLKESIDGIDARELRISMLSQICKQNELL</sequence>
<evidence type="ECO:0000313" key="2">
    <source>
        <dbReference type="Proteomes" id="UP000823749"/>
    </source>
</evidence>
<keyword evidence="2" id="KW-1185">Reference proteome</keyword>
<evidence type="ECO:0000313" key="1">
    <source>
        <dbReference type="EMBL" id="KAG5523770.1"/>
    </source>
</evidence>
<organism evidence="1 2">
    <name type="scientific">Rhododendron griersonianum</name>
    <dbReference type="NCBI Taxonomy" id="479676"/>
    <lineage>
        <taxon>Eukaryota</taxon>
        <taxon>Viridiplantae</taxon>
        <taxon>Streptophyta</taxon>
        <taxon>Embryophyta</taxon>
        <taxon>Tracheophyta</taxon>
        <taxon>Spermatophyta</taxon>
        <taxon>Magnoliopsida</taxon>
        <taxon>eudicotyledons</taxon>
        <taxon>Gunneridae</taxon>
        <taxon>Pentapetalae</taxon>
        <taxon>asterids</taxon>
        <taxon>Ericales</taxon>
        <taxon>Ericaceae</taxon>
        <taxon>Ericoideae</taxon>
        <taxon>Rhodoreae</taxon>
        <taxon>Rhododendron</taxon>
    </lineage>
</organism>
<comment type="caution">
    <text evidence="1">The sequence shown here is derived from an EMBL/GenBank/DDBJ whole genome shotgun (WGS) entry which is preliminary data.</text>
</comment>
<proteinExistence type="predicted"/>
<accession>A0AAV6IAW7</accession>
<gene>
    <name evidence="1" type="ORF">RHGRI_030681</name>
</gene>
<name>A0AAV6IAW7_9ERIC</name>
<protein>
    <submittedName>
        <fullName evidence="1">Uncharacterized protein</fullName>
    </submittedName>
</protein>
<dbReference type="AlphaFoldDB" id="A0AAV6IAW7"/>
<dbReference type="EMBL" id="JACTNZ010000011">
    <property type="protein sequence ID" value="KAG5523770.1"/>
    <property type="molecule type" value="Genomic_DNA"/>
</dbReference>
<reference evidence="1" key="1">
    <citation type="submission" date="2020-08" db="EMBL/GenBank/DDBJ databases">
        <title>Plant Genome Project.</title>
        <authorList>
            <person name="Zhang R.-G."/>
        </authorList>
    </citation>
    <scope>NUCLEOTIDE SEQUENCE</scope>
    <source>
        <strain evidence="1">WSP0</strain>
        <tissue evidence="1">Leaf</tissue>
    </source>
</reference>
<dbReference type="Proteomes" id="UP000823749">
    <property type="component" value="Chromosome 11"/>
</dbReference>